<protein>
    <submittedName>
        <fullName evidence="4">Substrate-binding domain-containing protein</fullName>
    </submittedName>
</protein>
<name>A0A7G7W696_9BACT</name>
<feature type="signal peptide" evidence="2">
    <location>
        <begin position="1"/>
        <end position="31"/>
    </location>
</feature>
<accession>A0A7G7W696</accession>
<dbReference type="Pfam" id="PF12849">
    <property type="entry name" value="PBP_like_2"/>
    <property type="match status" value="1"/>
</dbReference>
<dbReference type="EMBL" id="CP060202">
    <property type="protein sequence ID" value="QNH61889.1"/>
    <property type="molecule type" value="Genomic_DNA"/>
</dbReference>
<evidence type="ECO:0000313" key="4">
    <source>
        <dbReference type="EMBL" id="QNH61889.1"/>
    </source>
</evidence>
<evidence type="ECO:0000256" key="1">
    <source>
        <dbReference type="ARBA" id="ARBA00022729"/>
    </source>
</evidence>
<feature type="domain" description="PBP" evidence="3">
    <location>
        <begin position="38"/>
        <end position="295"/>
    </location>
</feature>
<dbReference type="AlphaFoldDB" id="A0A7G7W696"/>
<dbReference type="InterPro" id="IPR050811">
    <property type="entry name" value="Phosphate_ABC_transporter"/>
</dbReference>
<dbReference type="PANTHER" id="PTHR30570:SF1">
    <property type="entry name" value="PHOSPHATE-BINDING PROTEIN PSTS"/>
    <property type="match status" value="1"/>
</dbReference>
<dbReference type="InterPro" id="IPR024370">
    <property type="entry name" value="PBP_domain"/>
</dbReference>
<feature type="chain" id="PRO_5028878566" evidence="2">
    <location>
        <begin position="32"/>
        <end position="323"/>
    </location>
</feature>
<dbReference type="Gene3D" id="3.40.190.10">
    <property type="entry name" value="Periplasmic binding protein-like II"/>
    <property type="match status" value="2"/>
</dbReference>
<organism evidence="4 5">
    <name type="scientific">Hymenobacter sediminicola</name>
    <dbReference type="NCBI Taxonomy" id="2761579"/>
    <lineage>
        <taxon>Bacteria</taxon>
        <taxon>Pseudomonadati</taxon>
        <taxon>Bacteroidota</taxon>
        <taxon>Cytophagia</taxon>
        <taxon>Cytophagales</taxon>
        <taxon>Hymenobacteraceae</taxon>
        <taxon>Hymenobacter</taxon>
    </lineage>
</organism>
<dbReference type="SUPFAM" id="SSF53850">
    <property type="entry name" value="Periplasmic binding protein-like II"/>
    <property type="match status" value="1"/>
</dbReference>
<reference evidence="4 5" key="1">
    <citation type="submission" date="2020-08" db="EMBL/GenBank/DDBJ databases">
        <title>Hymenobacter sp. S2-20-2 genome sequencing.</title>
        <authorList>
            <person name="Jin L."/>
        </authorList>
    </citation>
    <scope>NUCLEOTIDE SEQUENCE [LARGE SCALE GENOMIC DNA]</scope>
    <source>
        <strain evidence="4 5">S2-20-2</strain>
    </source>
</reference>
<evidence type="ECO:0000313" key="5">
    <source>
        <dbReference type="Proteomes" id="UP000515489"/>
    </source>
</evidence>
<dbReference type="RefSeq" id="WP_185887810.1">
    <property type="nucleotide sequence ID" value="NZ_CP060202.1"/>
</dbReference>
<sequence length="323" mass="34870">MNAPFDNLRNSGLLLASAVLLLASCNQNPGANTGPNDDTPTSGRIQISVDETFAPILKSQVDTFQKLYTYAHIEAAYEAEDYVADDLMTGKVRAIVIARQLTGAEKAKLESQKLIPRTTKIATDGLAIIVHPSNPDSLLTMAQLKAIFTGQSASWKQISGKNSLGPIDVVFDANRSSTTRYVQDSITRGTALTKRVFAAKSNPALLDYVATHPNAIGIVGANWISDRDDAAVQRFLKRVHVAGISRSDKPASPDDYLQPYQAYLALKTYPLRREVYIISREGRAGLGTGFASFVAGTKGQLIVLKSGLMPATGQTRIVTTTKQ</sequence>
<evidence type="ECO:0000259" key="3">
    <source>
        <dbReference type="Pfam" id="PF12849"/>
    </source>
</evidence>
<keyword evidence="1 2" id="KW-0732">Signal</keyword>
<proteinExistence type="predicted"/>
<keyword evidence="5" id="KW-1185">Reference proteome</keyword>
<dbReference type="Proteomes" id="UP000515489">
    <property type="component" value="Chromosome"/>
</dbReference>
<evidence type="ECO:0000256" key="2">
    <source>
        <dbReference type="SAM" id="SignalP"/>
    </source>
</evidence>
<dbReference type="KEGG" id="hsk:H4317_17335"/>
<gene>
    <name evidence="4" type="ORF">H4317_17335</name>
</gene>
<dbReference type="PANTHER" id="PTHR30570">
    <property type="entry name" value="PERIPLASMIC PHOSPHATE BINDING COMPONENT OF PHOSPHATE ABC TRANSPORTER"/>
    <property type="match status" value="1"/>
</dbReference>